<comment type="subcellular location">
    <subcellularLocation>
        <location evidence="2">Cell outer membrane</location>
        <topology evidence="2">Multi-pass membrane protein</topology>
    </subcellularLocation>
</comment>
<dbReference type="Proteomes" id="UP000199138">
    <property type="component" value="Unassembled WGS sequence"/>
</dbReference>
<evidence type="ECO:0000313" key="6">
    <source>
        <dbReference type="Proteomes" id="UP000199138"/>
    </source>
</evidence>
<keyword evidence="2" id="KW-0998">Cell outer membrane</keyword>
<name>A0A1I7FN51_9FLAO</name>
<keyword evidence="2" id="KW-0472">Membrane</keyword>
<dbReference type="EMBL" id="FPBK01000002">
    <property type="protein sequence ID" value="SFU37568.1"/>
    <property type="molecule type" value="Genomic_DNA"/>
</dbReference>
<dbReference type="GO" id="GO:0044718">
    <property type="term" value="P:siderophore transmembrane transport"/>
    <property type="evidence" value="ECO:0007669"/>
    <property type="project" value="TreeGrafter"/>
</dbReference>
<dbReference type="STRING" id="1224947.SAMN05216480_10247"/>
<dbReference type="RefSeq" id="WP_245766525.1">
    <property type="nucleotide sequence ID" value="NZ_FPBK01000002.1"/>
</dbReference>
<dbReference type="GO" id="GO:0009279">
    <property type="term" value="C:cell outer membrane"/>
    <property type="evidence" value="ECO:0007669"/>
    <property type="project" value="UniProtKB-SubCell"/>
</dbReference>
<evidence type="ECO:0000256" key="3">
    <source>
        <dbReference type="SAM" id="SignalP"/>
    </source>
</evidence>
<dbReference type="PROSITE" id="PS52016">
    <property type="entry name" value="TONB_DEPENDENT_REC_3"/>
    <property type="match status" value="1"/>
</dbReference>
<evidence type="ECO:0000256" key="2">
    <source>
        <dbReference type="PROSITE-ProRule" id="PRU01360"/>
    </source>
</evidence>
<dbReference type="Pfam" id="PF07715">
    <property type="entry name" value="Plug"/>
    <property type="match status" value="1"/>
</dbReference>
<dbReference type="GO" id="GO:0015344">
    <property type="term" value="F:siderophore uptake transmembrane transporter activity"/>
    <property type="evidence" value="ECO:0007669"/>
    <property type="project" value="TreeGrafter"/>
</dbReference>
<dbReference type="PANTHER" id="PTHR30069">
    <property type="entry name" value="TONB-DEPENDENT OUTER MEMBRANE RECEPTOR"/>
    <property type="match status" value="1"/>
</dbReference>
<dbReference type="InterPro" id="IPR039426">
    <property type="entry name" value="TonB-dep_rcpt-like"/>
</dbReference>
<dbReference type="SUPFAM" id="SSF49464">
    <property type="entry name" value="Carboxypeptidase regulatory domain-like"/>
    <property type="match status" value="1"/>
</dbReference>
<protein>
    <submittedName>
        <fullName evidence="5">Iron complex outermembrane recepter protein</fullName>
    </submittedName>
</protein>
<organism evidence="5 6">
    <name type="scientific">Pustulibacterium marinum</name>
    <dbReference type="NCBI Taxonomy" id="1224947"/>
    <lineage>
        <taxon>Bacteria</taxon>
        <taxon>Pseudomonadati</taxon>
        <taxon>Bacteroidota</taxon>
        <taxon>Flavobacteriia</taxon>
        <taxon>Flavobacteriales</taxon>
        <taxon>Flavobacteriaceae</taxon>
        <taxon>Pustulibacterium</taxon>
    </lineage>
</organism>
<sequence>MRYLYLIIGIVFQCATVYAQESVQITGTLIDATNQSPIENGTVIYKNDYAVSNVAGNFTLTVEATAKLTLHVSHMSYETQHVALSNQELQKPIRIVLLPKNTALSAVEVTAQSTTMNTETPMMSTAITKTYLEENRENSLMQTLSKIPGVSTINIGSGQSKPVIRGLGFNRVSVVENGIKHEAQQWGADHGLEIDQYGIEHINVIKGPASLLYGSDAIAGVVAITPPNVPLPHSFKGNINLLGESNNSLLGISTGITARKENWFYRARITVRDYADYKVPTDRVQRETLL</sequence>
<dbReference type="Gene3D" id="2.170.130.10">
    <property type="entry name" value="TonB-dependent receptor, plug domain"/>
    <property type="match status" value="1"/>
</dbReference>
<gene>
    <name evidence="5" type="ORF">SAMN05216480_10247</name>
</gene>
<accession>A0A1I7FN51</accession>
<reference evidence="5 6" key="1">
    <citation type="submission" date="2016-10" db="EMBL/GenBank/DDBJ databases">
        <authorList>
            <person name="de Groot N.N."/>
        </authorList>
    </citation>
    <scope>NUCLEOTIDE SEQUENCE [LARGE SCALE GENOMIC DNA]</scope>
    <source>
        <strain evidence="5 6">CGMCC 1.12333</strain>
    </source>
</reference>
<proteinExistence type="inferred from homology"/>
<feature type="domain" description="TonB-dependent receptor plug" evidence="4">
    <location>
        <begin position="119"/>
        <end position="221"/>
    </location>
</feature>
<keyword evidence="1 3" id="KW-0732">Signal</keyword>
<dbReference type="InterPro" id="IPR008969">
    <property type="entry name" value="CarboxyPept-like_regulatory"/>
</dbReference>
<comment type="similarity">
    <text evidence="2">Belongs to the TonB-dependent receptor family.</text>
</comment>
<keyword evidence="2" id="KW-1134">Transmembrane beta strand</keyword>
<dbReference type="Pfam" id="PF13715">
    <property type="entry name" value="CarbopepD_reg_2"/>
    <property type="match status" value="1"/>
</dbReference>
<evidence type="ECO:0000256" key="1">
    <source>
        <dbReference type="ARBA" id="ARBA00022729"/>
    </source>
</evidence>
<dbReference type="AlphaFoldDB" id="A0A1I7FN51"/>
<keyword evidence="2" id="KW-0813">Transport</keyword>
<feature type="signal peptide" evidence="3">
    <location>
        <begin position="1"/>
        <end position="19"/>
    </location>
</feature>
<evidence type="ECO:0000259" key="4">
    <source>
        <dbReference type="Pfam" id="PF07715"/>
    </source>
</evidence>
<dbReference type="InterPro" id="IPR012910">
    <property type="entry name" value="Plug_dom"/>
</dbReference>
<keyword evidence="2" id="KW-0812">Transmembrane</keyword>
<dbReference type="PANTHER" id="PTHR30069:SF29">
    <property type="entry name" value="HEMOGLOBIN AND HEMOGLOBIN-HAPTOGLOBIN-BINDING PROTEIN 1-RELATED"/>
    <property type="match status" value="1"/>
</dbReference>
<keyword evidence="6" id="KW-1185">Reference proteome</keyword>
<dbReference type="SUPFAM" id="SSF56935">
    <property type="entry name" value="Porins"/>
    <property type="match status" value="1"/>
</dbReference>
<dbReference type="InterPro" id="IPR037066">
    <property type="entry name" value="Plug_dom_sf"/>
</dbReference>
<evidence type="ECO:0000313" key="5">
    <source>
        <dbReference type="EMBL" id="SFU37568.1"/>
    </source>
</evidence>
<feature type="chain" id="PRO_5011613634" evidence="3">
    <location>
        <begin position="20"/>
        <end position="290"/>
    </location>
</feature>